<dbReference type="GeneID" id="87866255"/>
<reference evidence="2" key="2">
    <citation type="submission" date="2023-06" db="EMBL/GenBank/DDBJ databases">
        <authorList>
            <consortium name="Lawrence Berkeley National Laboratory"/>
            <person name="Haridas S."/>
            <person name="Hensen N."/>
            <person name="Bonometti L."/>
            <person name="Westerberg I."/>
            <person name="Brannstrom I.O."/>
            <person name="Guillou S."/>
            <person name="Cros-Aarteil S."/>
            <person name="Calhoun S."/>
            <person name="Kuo A."/>
            <person name="Mondo S."/>
            <person name="Pangilinan J."/>
            <person name="Riley R."/>
            <person name="Labutti K."/>
            <person name="Andreopoulos B."/>
            <person name="Lipzen A."/>
            <person name="Chen C."/>
            <person name="Yanf M."/>
            <person name="Daum C."/>
            <person name="Ng V."/>
            <person name="Clum A."/>
            <person name="Steindorff A."/>
            <person name="Ohm R."/>
            <person name="Martin F."/>
            <person name="Silar P."/>
            <person name="Natvig D."/>
            <person name="Lalanne C."/>
            <person name="Gautier V."/>
            <person name="Ament-Velasquez S.L."/>
            <person name="Kruys A."/>
            <person name="Hutchinson M.I."/>
            <person name="Powell A.J."/>
            <person name="Barry K."/>
            <person name="Miller A.N."/>
            <person name="Grigoriev I.V."/>
            <person name="Debuchy R."/>
            <person name="Gladieux P."/>
            <person name="Thoren M.H."/>
            <person name="Johannesson H."/>
        </authorList>
    </citation>
    <scope>NUCLEOTIDE SEQUENCE</scope>
    <source>
        <strain evidence="2">CBS 560.94</strain>
    </source>
</reference>
<dbReference type="RefSeq" id="XP_062683438.1">
    <property type="nucleotide sequence ID" value="XM_062829101.1"/>
</dbReference>
<name>A0AAE0JIM4_9PEZI</name>
<protein>
    <submittedName>
        <fullName evidence="2">Uncharacterized protein</fullName>
    </submittedName>
</protein>
<organism evidence="2 3">
    <name type="scientific">Neurospora tetraspora</name>
    <dbReference type="NCBI Taxonomy" id="94610"/>
    <lineage>
        <taxon>Eukaryota</taxon>
        <taxon>Fungi</taxon>
        <taxon>Dikarya</taxon>
        <taxon>Ascomycota</taxon>
        <taxon>Pezizomycotina</taxon>
        <taxon>Sordariomycetes</taxon>
        <taxon>Sordariomycetidae</taxon>
        <taxon>Sordariales</taxon>
        <taxon>Sordariaceae</taxon>
        <taxon>Neurospora</taxon>
    </lineage>
</organism>
<reference evidence="2" key="1">
    <citation type="journal article" date="2023" name="Mol. Phylogenet. Evol.">
        <title>Genome-scale phylogeny and comparative genomics of the fungal order Sordariales.</title>
        <authorList>
            <person name="Hensen N."/>
            <person name="Bonometti L."/>
            <person name="Westerberg I."/>
            <person name="Brannstrom I.O."/>
            <person name="Guillou S."/>
            <person name="Cros-Aarteil S."/>
            <person name="Calhoun S."/>
            <person name="Haridas S."/>
            <person name="Kuo A."/>
            <person name="Mondo S."/>
            <person name="Pangilinan J."/>
            <person name="Riley R."/>
            <person name="LaButti K."/>
            <person name="Andreopoulos B."/>
            <person name="Lipzen A."/>
            <person name="Chen C."/>
            <person name="Yan M."/>
            <person name="Daum C."/>
            <person name="Ng V."/>
            <person name="Clum A."/>
            <person name="Steindorff A."/>
            <person name="Ohm R.A."/>
            <person name="Martin F."/>
            <person name="Silar P."/>
            <person name="Natvig D.O."/>
            <person name="Lalanne C."/>
            <person name="Gautier V."/>
            <person name="Ament-Velasquez S.L."/>
            <person name="Kruys A."/>
            <person name="Hutchinson M.I."/>
            <person name="Powell A.J."/>
            <person name="Barry K."/>
            <person name="Miller A.N."/>
            <person name="Grigoriev I.V."/>
            <person name="Debuchy R."/>
            <person name="Gladieux P."/>
            <person name="Hiltunen Thoren M."/>
            <person name="Johannesson H."/>
        </authorList>
    </citation>
    <scope>NUCLEOTIDE SEQUENCE</scope>
    <source>
        <strain evidence="2">CBS 560.94</strain>
    </source>
</reference>
<sequence>MSSQQDFVTVQITVRIPRTLLNNTNSHHFVIEVAPGQEHQTEASTTTHIPHTISGQEKTSTTTAEEDPSSLTAYFKISDKSISKHNASQPQVVHHLEHKPNKHSSRPSSTLSAQPSYTMSTNMKPTTTASLLKELSNNPAENAALQFSIEAKHVRFTDLQLYALRFWYDQYHILNHDVPRACLLSYRQTYQTLSFISNSSFPI</sequence>
<accession>A0AAE0JIM4</accession>
<keyword evidence="3" id="KW-1185">Reference proteome</keyword>
<dbReference type="AlphaFoldDB" id="A0AAE0JIM4"/>
<evidence type="ECO:0000313" key="3">
    <source>
        <dbReference type="Proteomes" id="UP001278500"/>
    </source>
</evidence>
<proteinExistence type="predicted"/>
<dbReference type="Proteomes" id="UP001278500">
    <property type="component" value="Unassembled WGS sequence"/>
</dbReference>
<feature type="region of interest" description="Disordered" evidence="1">
    <location>
        <begin position="35"/>
        <end position="68"/>
    </location>
</feature>
<evidence type="ECO:0000256" key="1">
    <source>
        <dbReference type="SAM" id="MobiDB-lite"/>
    </source>
</evidence>
<evidence type="ECO:0000313" key="2">
    <source>
        <dbReference type="EMBL" id="KAK3348356.1"/>
    </source>
</evidence>
<feature type="region of interest" description="Disordered" evidence="1">
    <location>
        <begin position="86"/>
        <end position="120"/>
    </location>
</feature>
<feature type="compositionally biased region" description="Polar residues" evidence="1">
    <location>
        <begin position="106"/>
        <end position="120"/>
    </location>
</feature>
<feature type="compositionally biased region" description="Polar residues" evidence="1">
    <location>
        <begin position="42"/>
        <end position="63"/>
    </location>
</feature>
<gene>
    <name evidence="2" type="ORF">B0H65DRAFT_538903</name>
</gene>
<comment type="caution">
    <text evidence="2">The sequence shown here is derived from an EMBL/GenBank/DDBJ whole genome shotgun (WGS) entry which is preliminary data.</text>
</comment>
<dbReference type="EMBL" id="JAUEPP010000003">
    <property type="protein sequence ID" value="KAK3348356.1"/>
    <property type="molecule type" value="Genomic_DNA"/>
</dbReference>